<dbReference type="GeneID" id="43350026"/>
<dbReference type="AlphaFoldDB" id="A0A6I3S0R7"/>
<organism evidence="1 2">
    <name type="scientific">Parasutterella excrementihominis</name>
    <dbReference type="NCBI Taxonomy" id="487175"/>
    <lineage>
        <taxon>Bacteria</taxon>
        <taxon>Pseudomonadati</taxon>
        <taxon>Pseudomonadota</taxon>
        <taxon>Betaproteobacteria</taxon>
        <taxon>Burkholderiales</taxon>
        <taxon>Sutterellaceae</taxon>
        <taxon>Parasutterella</taxon>
    </lineage>
</organism>
<proteinExistence type="predicted"/>
<evidence type="ECO:0000313" key="2">
    <source>
        <dbReference type="Proteomes" id="UP000462362"/>
    </source>
</evidence>
<dbReference type="Gene3D" id="3.40.50.360">
    <property type="match status" value="1"/>
</dbReference>
<sequence>MKSITRRALLTILAGFSFFNPAAVLSAKEKELAIFYSFSGNSKRVTEIFQKLEHCDISEIKTLEPYNAYDAREDRKKRELPPISPLNIDLDNYRKIVLIFPVWGYTPALPMQSFLRKHSLNNEVEIISVGVGRLGGMYKDVHKLLPHAKITRFTHVPRASDLTDRELETMLRNRSLPPSMHAILTKGLDAYKEEIKARIDFTNAEFAKMLPRTATWCKTPQVKPKPRLSTNPAPDCLSFQNNILYFNGQPIGMGVFYGALPSEGSEVTISGSTNAV</sequence>
<gene>
    <name evidence="1" type="ORF">GMD42_07480</name>
</gene>
<evidence type="ECO:0000313" key="1">
    <source>
        <dbReference type="EMBL" id="MTU43465.1"/>
    </source>
</evidence>
<name>A0A6I3S0R7_9BURK</name>
<dbReference type="RefSeq" id="WP_008865161.1">
    <property type="nucleotide sequence ID" value="NZ_CAJUON010000005.1"/>
</dbReference>
<dbReference type="InterPro" id="IPR029039">
    <property type="entry name" value="Flavoprotein-like_sf"/>
</dbReference>
<dbReference type="PANTHER" id="PTHR39201:SF1">
    <property type="entry name" value="FLAVODOXIN-LIKE DOMAIN-CONTAINING PROTEIN"/>
    <property type="match status" value="1"/>
</dbReference>
<protein>
    <submittedName>
        <fullName evidence="1">ArsR family transcriptional regulator</fullName>
    </submittedName>
</protein>
<dbReference type="Proteomes" id="UP000462362">
    <property type="component" value="Unassembled WGS sequence"/>
</dbReference>
<reference evidence="1 2" key="1">
    <citation type="journal article" date="2019" name="Nat. Med.">
        <title>A library of human gut bacterial isolates paired with longitudinal multiomics data enables mechanistic microbiome research.</title>
        <authorList>
            <person name="Poyet M."/>
            <person name="Groussin M."/>
            <person name="Gibbons S.M."/>
            <person name="Avila-Pacheco J."/>
            <person name="Jiang X."/>
            <person name="Kearney S.M."/>
            <person name="Perrotta A.R."/>
            <person name="Berdy B."/>
            <person name="Zhao S."/>
            <person name="Lieberman T.D."/>
            <person name="Swanson P.K."/>
            <person name="Smith M."/>
            <person name="Roesemann S."/>
            <person name="Alexander J.E."/>
            <person name="Rich S.A."/>
            <person name="Livny J."/>
            <person name="Vlamakis H."/>
            <person name="Clish C."/>
            <person name="Bullock K."/>
            <person name="Deik A."/>
            <person name="Scott J."/>
            <person name="Pierce K.A."/>
            <person name="Xavier R.J."/>
            <person name="Alm E.J."/>
        </authorList>
    </citation>
    <scope>NUCLEOTIDE SEQUENCE [LARGE SCALE GENOMIC DNA]</scope>
    <source>
        <strain evidence="1 2">BIOML-A2</strain>
    </source>
</reference>
<dbReference type="SUPFAM" id="SSF52218">
    <property type="entry name" value="Flavoproteins"/>
    <property type="match status" value="1"/>
</dbReference>
<accession>A0A6I3S0R7</accession>
<dbReference type="EMBL" id="WNCL01000019">
    <property type="protein sequence ID" value="MTU43465.1"/>
    <property type="molecule type" value="Genomic_DNA"/>
</dbReference>
<dbReference type="PANTHER" id="PTHR39201">
    <property type="entry name" value="EXPORTED PROTEIN-RELATED"/>
    <property type="match status" value="1"/>
</dbReference>
<comment type="caution">
    <text evidence="1">The sequence shown here is derived from an EMBL/GenBank/DDBJ whole genome shotgun (WGS) entry which is preliminary data.</text>
</comment>